<dbReference type="InterPro" id="IPR005467">
    <property type="entry name" value="His_kinase_dom"/>
</dbReference>
<dbReference type="EMBL" id="MHCP01000022">
    <property type="protein sequence ID" value="OGY23705.1"/>
    <property type="molecule type" value="Genomic_DNA"/>
</dbReference>
<gene>
    <name evidence="9" type="ORF">A2172_00060</name>
</gene>
<dbReference type="InterPro" id="IPR003661">
    <property type="entry name" value="HisK_dim/P_dom"/>
</dbReference>
<keyword evidence="4" id="KW-0808">Transferase</keyword>
<proteinExistence type="predicted"/>
<dbReference type="PRINTS" id="PR00344">
    <property type="entry name" value="BCTRLSENSOR"/>
</dbReference>
<dbReference type="PANTHER" id="PTHR45453:SF1">
    <property type="entry name" value="PHOSPHATE REGULON SENSOR PROTEIN PHOR"/>
    <property type="match status" value="1"/>
</dbReference>
<dbReference type="SMART" id="SM00388">
    <property type="entry name" value="HisKA"/>
    <property type="match status" value="1"/>
</dbReference>
<name>A0A1G1W7P7_9BACT</name>
<evidence type="ECO:0000256" key="2">
    <source>
        <dbReference type="ARBA" id="ARBA00012438"/>
    </source>
</evidence>
<dbReference type="GO" id="GO:0016036">
    <property type="term" value="P:cellular response to phosphate starvation"/>
    <property type="evidence" value="ECO:0007669"/>
    <property type="project" value="TreeGrafter"/>
</dbReference>
<evidence type="ECO:0000256" key="7">
    <source>
        <dbReference type="SAM" id="Phobius"/>
    </source>
</evidence>
<dbReference type="PANTHER" id="PTHR45453">
    <property type="entry name" value="PHOSPHATE REGULON SENSOR PROTEIN PHOR"/>
    <property type="match status" value="1"/>
</dbReference>
<evidence type="ECO:0000256" key="5">
    <source>
        <dbReference type="ARBA" id="ARBA00022777"/>
    </source>
</evidence>
<feature type="transmembrane region" description="Helical" evidence="7">
    <location>
        <begin position="12"/>
        <end position="31"/>
    </location>
</feature>
<dbReference type="InterPro" id="IPR036890">
    <property type="entry name" value="HATPase_C_sf"/>
</dbReference>
<dbReference type="Gene3D" id="3.30.565.10">
    <property type="entry name" value="Histidine kinase-like ATPase, C-terminal domain"/>
    <property type="match status" value="1"/>
</dbReference>
<dbReference type="InterPro" id="IPR036097">
    <property type="entry name" value="HisK_dim/P_sf"/>
</dbReference>
<dbReference type="PROSITE" id="PS50109">
    <property type="entry name" value="HIS_KIN"/>
    <property type="match status" value="1"/>
</dbReference>
<sequence length="331" mass="36801">MFHSARIKLTLWYLLIIMAISVLFSLTIYRFQVTESERILLRQRVGIERGGFLRPGFGPPELEPEILKEAQRRLMLNLILINLGVLIISGGAAYFLAGRTLKPIEKALENQKRFVADASHELRTPLTTMKTELEVNLRSKGLVEEAKKILESNLEEVDKLGYLSDKLLRLSCYEQKEGLSFTSISLKEALEEAVEKHTSLAKSKKIEIVKDLEEVGIQGDFAALVEAFGTMLDNAVKYSPKESKVNVDLQSKDGKAVVMIQDSGVGIKASELPHIFDRFYRADTSRTKEKVTGFGLGLSIARAAVEKHHGKIEVVSTPGKGSTFTVILPTA</sequence>
<dbReference type="AlphaFoldDB" id="A0A1G1W7P7"/>
<comment type="caution">
    <text evidence="9">The sequence shown here is derived from an EMBL/GenBank/DDBJ whole genome shotgun (WGS) entry which is preliminary data.</text>
</comment>
<dbReference type="GO" id="GO:0005886">
    <property type="term" value="C:plasma membrane"/>
    <property type="evidence" value="ECO:0007669"/>
    <property type="project" value="TreeGrafter"/>
</dbReference>
<keyword evidence="7" id="KW-1133">Transmembrane helix</keyword>
<keyword evidence="6" id="KW-0902">Two-component regulatory system</keyword>
<dbReference type="SUPFAM" id="SSF55874">
    <property type="entry name" value="ATPase domain of HSP90 chaperone/DNA topoisomerase II/histidine kinase"/>
    <property type="match status" value="1"/>
</dbReference>
<evidence type="ECO:0000313" key="9">
    <source>
        <dbReference type="EMBL" id="OGY23705.1"/>
    </source>
</evidence>
<keyword evidence="7" id="KW-0812">Transmembrane</keyword>
<accession>A0A1G1W7P7</accession>
<comment type="catalytic activity">
    <reaction evidence="1">
        <text>ATP + protein L-histidine = ADP + protein N-phospho-L-histidine.</text>
        <dbReference type="EC" id="2.7.13.3"/>
    </reaction>
</comment>
<evidence type="ECO:0000256" key="1">
    <source>
        <dbReference type="ARBA" id="ARBA00000085"/>
    </source>
</evidence>
<evidence type="ECO:0000256" key="6">
    <source>
        <dbReference type="ARBA" id="ARBA00023012"/>
    </source>
</evidence>
<evidence type="ECO:0000259" key="8">
    <source>
        <dbReference type="PROSITE" id="PS50109"/>
    </source>
</evidence>
<evidence type="ECO:0000313" key="10">
    <source>
        <dbReference type="Proteomes" id="UP000176631"/>
    </source>
</evidence>
<dbReference type="EC" id="2.7.13.3" evidence="2"/>
<dbReference type="Gene3D" id="1.10.287.130">
    <property type="match status" value="1"/>
</dbReference>
<dbReference type="InterPro" id="IPR050351">
    <property type="entry name" value="BphY/WalK/GraS-like"/>
</dbReference>
<dbReference type="CDD" id="cd00075">
    <property type="entry name" value="HATPase"/>
    <property type="match status" value="1"/>
</dbReference>
<evidence type="ECO:0000256" key="4">
    <source>
        <dbReference type="ARBA" id="ARBA00022679"/>
    </source>
</evidence>
<feature type="domain" description="Histidine kinase" evidence="8">
    <location>
        <begin position="117"/>
        <end position="331"/>
    </location>
</feature>
<keyword evidence="3" id="KW-0597">Phosphoprotein</keyword>
<dbReference type="GO" id="GO:0000155">
    <property type="term" value="F:phosphorelay sensor kinase activity"/>
    <property type="evidence" value="ECO:0007669"/>
    <property type="project" value="InterPro"/>
</dbReference>
<dbReference type="CDD" id="cd00082">
    <property type="entry name" value="HisKA"/>
    <property type="match status" value="1"/>
</dbReference>
<feature type="transmembrane region" description="Helical" evidence="7">
    <location>
        <begin position="74"/>
        <end position="97"/>
    </location>
</feature>
<dbReference type="Pfam" id="PF00512">
    <property type="entry name" value="HisKA"/>
    <property type="match status" value="1"/>
</dbReference>
<dbReference type="SMART" id="SM00387">
    <property type="entry name" value="HATPase_c"/>
    <property type="match status" value="1"/>
</dbReference>
<dbReference type="InterPro" id="IPR003594">
    <property type="entry name" value="HATPase_dom"/>
</dbReference>
<dbReference type="SUPFAM" id="SSF47384">
    <property type="entry name" value="Homodimeric domain of signal transducing histidine kinase"/>
    <property type="match status" value="1"/>
</dbReference>
<dbReference type="GO" id="GO:0004721">
    <property type="term" value="F:phosphoprotein phosphatase activity"/>
    <property type="evidence" value="ECO:0007669"/>
    <property type="project" value="TreeGrafter"/>
</dbReference>
<dbReference type="Pfam" id="PF02518">
    <property type="entry name" value="HATPase_c"/>
    <property type="match status" value="1"/>
</dbReference>
<protein>
    <recommendedName>
        <fullName evidence="2">histidine kinase</fullName>
        <ecNumber evidence="2">2.7.13.3</ecNumber>
    </recommendedName>
</protein>
<keyword evidence="7" id="KW-0472">Membrane</keyword>
<keyword evidence="5" id="KW-0418">Kinase</keyword>
<dbReference type="Proteomes" id="UP000176631">
    <property type="component" value="Unassembled WGS sequence"/>
</dbReference>
<evidence type="ECO:0000256" key="3">
    <source>
        <dbReference type="ARBA" id="ARBA00022553"/>
    </source>
</evidence>
<reference evidence="9 10" key="1">
    <citation type="journal article" date="2016" name="Nat. Commun.">
        <title>Thousands of microbial genomes shed light on interconnected biogeochemical processes in an aquifer system.</title>
        <authorList>
            <person name="Anantharaman K."/>
            <person name="Brown C.T."/>
            <person name="Hug L.A."/>
            <person name="Sharon I."/>
            <person name="Castelle C.J."/>
            <person name="Probst A.J."/>
            <person name="Thomas B.C."/>
            <person name="Singh A."/>
            <person name="Wilkins M.J."/>
            <person name="Karaoz U."/>
            <person name="Brodie E.L."/>
            <person name="Williams K.H."/>
            <person name="Hubbard S.S."/>
            <person name="Banfield J.F."/>
        </authorList>
    </citation>
    <scope>NUCLEOTIDE SEQUENCE [LARGE SCALE GENOMIC DNA]</scope>
</reference>
<dbReference type="FunFam" id="3.30.565.10:FF:000006">
    <property type="entry name" value="Sensor histidine kinase WalK"/>
    <property type="match status" value="1"/>
</dbReference>
<organism evidence="9 10">
    <name type="scientific">Candidatus Woykebacteria bacterium RBG_13_40_15</name>
    <dbReference type="NCBI Taxonomy" id="1802593"/>
    <lineage>
        <taxon>Bacteria</taxon>
        <taxon>Candidatus Woykeibacteriota</taxon>
    </lineage>
</organism>
<dbReference type="STRING" id="1802593.A2172_00060"/>
<dbReference type="InterPro" id="IPR004358">
    <property type="entry name" value="Sig_transdc_His_kin-like_C"/>
</dbReference>